<sequence length="141" mass="14808">MNVTNQSGGGAAQISVSVCLAPAPAPSRRGAPTRQPPPRHAPRSGIDQPLRWSGTPRSHAASQSSLITFHVVGVSVGAPSGSFNPWPEALDGHTTPWHQGVISSSISMITLLSLTRFVQFLASKSVCVNFSHDTPVMDSTN</sequence>
<evidence type="ECO:0000256" key="1">
    <source>
        <dbReference type="SAM" id="MobiDB-lite"/>
    </source>
</evidence>
<keyword evidence="3" id="KW-1185">Reference proteome</keyword>
<proteinExistence type="predicted"/>
<dbReference type="Proteomes" id="UP000324222">
    <property type="component" value="Unassembled WGS sequence"/>
</dbReference>
<evidence type="ECO:0000313" key="2">
    <source>
        <dbReference type="EMBL" id="MPD06791.1"/>
    </source>
</evidence>
<gene>
    <name evidence="2" type="ORF">E2C01_102619</name>
</gene>
<organism evidence="2 3">
    <name type="scientific">Portunus trituberculatus</name>
    <name type="common">Swimming crab</name>
    <name type="synonym">Neptunus trituberculatus</name>
    <dbReference type="NCBI Taxonomy" id="210409"/>
    <lineage>
        <taxon>Eukaryota</taxon>
        <taxon>Metazoa</taxon>
        <taxon>Ecdysozoa</taxon>
        <taxon>Arthropoda</taxon>
        <taxon>Crustacea</taxon>
        <taxon>Multicrustacea</taxon>
        <taxon>Malacostraca</taxon>
        <taxon>Eumalacostraca</taxon>
        <taxon>Eucarida</taxon>
        <taxon>Decapoda</taxon>
        <taxon>Pleocyemata</taxon>
        <taxon>Brachyura</taxon>
        <taxon>Eubrachyura</taxon>
        <taxon>Portunoidea</taxon>
        <taxon>Portunidae</taxon>
        <taxon>Portuninae</taxon>
        <taxon>Portunus</taxon>
    </lineage>
</organism>
<comment type="caution">
    <text evidence="2">The sequence shown here is derived from an EMBL/GenBank/DDBJ whole genome shotgun (WGS) entry which is preliminary data.</text>
</comment>
<name>A0A5B7KD33_PORTR</name>
<evidence type="ECO:0000313" key="3">
    <source>
        <dbReference type="Proteomes" id="UP000324222"/>
    </source>
</evidence>
<dbReference type="EMBL" id="VSRR010153022">
    <property type="protein sequence ID" value="MPD06791.1"/>
    <property type="molecule type" value="Genomic_DNA"/>
</dbReference>
<accession>A0A5B7KD33</accession>
<protein>
    <submittedName>
        <fullName evidence="2">Uncharacterized protein</fullName>
    </submittedName>
</protein>
<dbReference type="AlphaFoldDB" id="A0A5B7KD33"/>
<reference evidence="2 3" key="1">
    <citation type="submission" date="2019-05" db="EMBL/GenBank/DDBJ databases">
        <title>Another draft genome of Portunus trituberculatus and its Hox gene families provides insights of decapod evolution.</title>
        <authorList>
            <person name="Jeong J.-H."/>
            <person name="Song I."/>
            <person name="Kim S."/>
            <person name="Choi T."/>
            <person name="Kim D."/>
            <person name="Ryu S."/>
            <person name="Kim W."/>
        </authorList>
    </citation>
    <scope>NUCLEOTIDE SEQUENCE [LARGE SCALE GENOMIC DNA]</scope>
    <source>
        <tissue evidence="2">Muscle</tissue>
    </source>
</reference>
<feature type="region of interest" description="Disordered" evidence="1">
    <location>
        <begin position="22"/>
        <end position="59"/>
    </location>
</feature>